<keyword evidence="10" id="KW-0067">ATP-binding</keyword>
<evidence type="ECO:0000256" key="14">
    <source>
        <dbReference type="SAM" id="Coils"/>
    </source>
</evidence>
<evidence type="ECO:0000256" key="6">
    <source>
        <dbReference type="ARBA" id="ARBA00022679"/>
    </source>
</evidence>
<keyword evidence="11 15" id="KW-1133">Transmembrane helix</keyword>
<dbReference type="Pfam" id="PF02518">
    <property type="entry name" value="HATPase_c"/>
    <property type="match status" value="1"/>
</dbReference>
<dbReference type="InterPro" id="IPR050398">
    <property type="entry name" value="HssS/ArlS-like"/>
</dbReference>
<evidence type="ECO:0000256" key="1">
    <source>
        <dbReference type="ARBA" id="ARBA00000085"/>
    </source>
</evidence>
<feature type="transmembrane region" description="Helical" evidence="15">
    <location>
        <begin position="165"/>
        <end position="187"/>
    </location>
</feature>
<sequence length="535" mass="59519">MDTKLKKYDKRRTTWLVSSILFVAGASVTSFVGFLLYFLYAAQYGDYGYVEKTASAFSSSVTWVWAIFIAALCVTCVALVLSVMKTGRKDSDNRIIFNWFDKLFADLQMVMGVCVGAAYLGASYFIATVILQGKWVTNLFNIQGSMSDDYWGIFGDFGTEAMRPYWLSIFGSALLLAGIFAVELAIVQSIARKLKSRCFWKKTVIGAICYYGARAVSASDKTFSNVMVFLILAALICATWIGTAVMIVLIIIFVPKWLAKYQAIKDGVNEVKSGNLSYKIPVEGDGELERLAADINDIGEAQNIAVQNELKNQRMKSELISNVSHDLKTPLTSMVSYVDLLKKEGLDSENAPEYLRIIDEKTNRLQKLTQDLFDAAKASSGDIPVNLERIEMISIANQAMAELEENLAKNNIQVIFTPKAEDAYVMADGQLLWRVIENMLTNVSKYALPNSRAYIDILEEDDKVLLEVKNMSRDQLNIDADELMERFKRGDESRNTEGSGLGLAIAKDLTNLMGGDFDIYIDGDLFKATVALAKT</sequence>
<evidence type="ECO:0000256" key="3">
    <source>
        <dbReference type="ARBA" id="ARBA00012438"/>
    </source>
</evidence>
<dbReference type="InterPro" id="IPR003661">
    <property type="entry name" value="HisK_dim/P_dom"/>
</dbReference>
<evidence type="ECO:0000256" key="12">
    <source>
        <dbReference type="ARBA" id="ARBA00023012"/>
    </source>
</evidence>
<evidence type="ECO:0000256" key="11">
    <source>
        <dbReference type="ARBA" id="ARBA00022989"/>
    </source>
</evidence>
<evidence type="ECO:0000256" key="5">
    <source>
        <dbReference type="ARBA" id="ARBA00022553"/>
    </source>
</evidence>
<keyword evidence="19" id="KW-1185">Reference proteome</keyword>
<dbReference type="Proteomes" id="UP000295500">
    <property type="component" value="Unassembled WGS sequence"/>
</dbReference>
<comment type="catalytic activity">
    <reaction evidence="1">
        <text>ATP + protein L-histidine = ADP + protein N-phospho-L-histidine.</text>
        <dbReference type="EC" id="2.7.13.3"/>
    </reaction>
</comment>
<dbReference type="InterPro" id="IPR003594">
    <property type="entry name" value="HATPase_dom"/>
</dbReference>
<dbReference type="RefSeq" id="WP_133528080.1">
    <property type="nucleotide sequence ID" value="NZ_SNXO01000009.1"/>
</dbReference>
<dbReference type="CDD" id="cd00082">
    <property type="entry name" value="HisKA"/>
    <property type="match status" value="1"/>
</dbReference>
<evidence type="ECO:0000256" key="15">
    <source>
        <dbReference type="SAM" id="Phobius"/>
    </source>
</evidence>
<evidence type="ECO:0000259" key="16">
    <source>
        <dbReference type="PROSITE" id="PS50109"/>
    </source>
</evidence>
<gene>
    <name evidence="18" type="ORF">EV211_10929</name>
</gene>
<evidence type="ECO:0000256" key="2">
    <source>
        <dbReference type="ARBA" id="ARBA00004651"/>
    </source>
</evidence>
<dbReference type="GO" id="GO:0000155">
    <property type="term" value="F:phosphorelay sensor kinase activity"/>
    <property type="evidence" value="ECO:0007669"/>
    <property type="project" value="InterPro"/>
</dbReference>
<name>A0A4R6Q9P1_9FIRM</name>
<feature type="transmembrane region" description="Helical" evidence="15">
    <location>
        <begin position="103"/>
        <end position="131"/>
    </location>
</feature>
<dbReference type="PANTHER" id="PTHR45528:SF1">
    <property type="entry name" value="SENSOR HISTIDINE KINASE CPXA"/>
    <property type="match status" value="1"/>
</dbReference>
<dbReference type="InterPro" id="IPR036890">
    <property type="entry name" value="HATPase_C_sf"/>
</dbReference>
<dbReference type="EC" id="2.7.13.3" evidence="3"/>
<keyword evidence="14" id="KW-0175">Coiled coil</keyword>
<dbReference type="InterPro" id="IPR036097">
    <property type="entry name" value="HisK_dim/P_sf"/>
</dbReference>
<evidence type="ECO:0000256" key="7">
    <source>
        <dbReference type="ARBA" id="ARBA00022692"/>
    </source>
</evidence>
<dbReference type="InterPro" id="IPR005467">
    <property type="entry name" value="His_kinase_dom"/>
</dbReference>
<feature type="domain" description="HAMP" evidence="17">
    <location>
        <begin position="262"/>
        <end position="307"/>
    </location>
</feature>
<evidence type="ECO:0000256" key="9">
    <source>
        <dbReference type="ARBA" id="ARBA00022777"/>
    </source>
</evidence>
<dbReference type="Gene3D" id="3.30.565.10">
    <property type="entry name" value="Histidine kinase-like ATPase, C-terminal domain"/>
    <property type="match status" value="1"/>
</dbReference>
<feature type="transmembrane region" description="Helical" evidence="15">
    <location>
        <begin position="20"/>
        <end position="42"/>
    </location>
</feature>
<dbReference type="PANTHER" id="PTHR45528">
    <property type="entry name" value="SENSOR HISTIDINE KINASE CPXA"/>
    <property type="match status" value="1"/>
</dbReference>
<dbReference type="SMART" id="SM00388">
    <property type="entry name" value="HisKA"/>
    <property type="match status" value="1"/>
</dbReference>
<dbReference type="AlphaFoldDB" id="A0A4R6Q9P1"/>
<evidence type="ECO:0000256" key="13">
    <source>
        <dbReference type="ARBA" id="ARBA00023136"/>
    </source>
</evidence>
<comment type="subcellular location">
    <subcellularLocation>
        <location evidence="2">Cell membrane</location>
        <topology evidence="2">Multi-pass membrane protein</topology>
    </subcellularLocation>
</comment>
<dbReference type="SMART" id="SM00387">
    <property type="entry name" value="HATPase_c"/>
    <property type="match status" value="1"/>
</dbReference>
<dbReference type="SUPFAM" id="SSF55874">
    <property type="entry name" value="ATPase domain of HSP90 chaperone/DNA topoisomerase II/histidine kinase"/>
    <property type="match status" value="1"/>
</dbReference>
<dbReference type="Gene3D" id="1.10.287.130">
    <property type="match status" value="1"/>
</dbReference>
<evidence type="ECO:0000313" key="18">
    <source>
        <dbReference type="EMBL" id="TDP57919.1"/>
    </source>
</evidence>
<dbReference type="Pfam" id="PF00512">
    <property type="entry name" value="HisKA"/>
    <property type="match status" value="1"/>
</dbReference>
<keyword evidence="12" id="KW-0902">Two-component regulatory system</keyword>
<accession>A0A4R6Q9P1</accession>
<feature type="coiled-coil region" evidence="14">
    <location>
        <begin position="358"/>
        <end position="413"/>
    </location>
</feature>
<keyword evidence="6" id="KW-0808">Transferase</keyword>
<keyword evidence="13 15" id="KW-0472">Membrane</keyword>
<dbReference type="OrthoDB" id="9792991at2"/>
<feature type="transmembrane region" description="Helical" evidence="15">
    <location>
        <begin position="228"/>
        <end position="254"/>
    </location>
</feature>
<dbReference type="GO" id="GO:0005886">
    <property type="term" value="C:plasma membrane"/>
    <property type="evidence" value="ECO:0007669"/>
    <property type="project" value="UniProtKB-SubCell"/>
</dbReference>
<evidence type="ECO:0000313" key="19">
    <source>
        <dbReference type="Proteomes" id="UP000295500"/>
    </source>
</evidence>
<proteinExistence type="predicted"/>
<keyword evidence="8" id="KW-0547">Nucleotide-binding</keyword>
<evidence type="ECO:0000256" key="10">
    <source>
        <dbReference type="ARBA" id="ARBA00022840"/>
    </source>
</evidence>
<keyword evidence="4" id="KW-1003">Cell membrane</keyword>
<dbReference type="CDD" id="cd06225">
    <property type="entry name" value="HAMP"/>
    <property type="match status" value="1"/>
</dbReference>
<keyword evidence="7 15" id="KW-0812">Transmembrane</keyword>
<dbReference type="InterPro" id="IPR003660">
    <property type="entry name" value="HAMP_dom"/>
</dbReference>
<dbReference type="SUPFAM" id="SSF47384">
    <property type="entry name" value="Homodimeric domain of signal transducing histidine kinase"/>
    <property type="match status" value="1"/>
</dbReference>
<organism evidence="18 19">
    <name type="scientific">Aminicella lysinilytica</name>
    <dbReference type="NCBI Taxonomy" id="433323"/>
    <lineage>
        <taxon>Bacteria</taxon>
        <taxon>Bacillati</taxon>
        <taxon>Bacillota</taxon>
        <taxon>Clostridia</taxon>
        <taxon>Peptostreptococcales</taxon>
        <taxon>Anaerovoracaceae</taxon>
        <taxon>Aminicella</taxon>
    </lineage>
</organism>
<dbReference type="FunFam" id="1.10.287.130:FF:000001">
    <property type="entry name" value="Two-component sensor histidine kinase"/>
    <property type="match status" value="1"/>
</dbReference>
<comment type="caution">
    <text evidence="18">The sequence shown here is derived from an EMBL/GenBank/DDBJ whole genome shotgun (WGS) entry which is preliminary data.</text>
</comment>
<evidence type="ECO:0000259" key="17">
    <source>
        <dbReference type="PROSITE" id="PS50885"/>
    </source>
</evidence>
<dbReference type="EMBL" id="SNXO01000009">
    <property type="protein sequence ID" value="TDP57919.1"/>
    <property type="molecule type" value="Genomic_DNA"/>
</dbReference>
<dbReference type="PROSITE" id="PS50885">
    <property type="entry name" value="HAMP"/>
    <property type="match status" value="1"/>
</dbReference>
<evidence type="ECO:0000256" key="8">
    <source>
        <dbReference type="ARBA" id="ARBA00022741"/>
    </source>
</evidence>
<keyword evidence="5" id="KW-0597">Phosphoprotein</keyword>
<keyword evidence="9 18" id="KW-0418">Kinase</keyword>
<protein>
    <recommendedName>
        <fullName evidence="3">histidine kinase</fullName>
        <ecNumber evidence="3">2.7.13.3</ecNumber>
    </recommendedName>
</protein>
<feature type="domain" description="Histidine kinase" evidence="16">
    <location>
        <begin position="322"/>
        <end position="535"/>
    </location>
</feature>
<dbReference type="PROSITE" id="PS50109">
    <property type="entry name" value="HIS_KIN"/>
    <property type="match status" value="1"/>
</dbReference>
<feature type="transmembrane region" description="Helical" evidence="15">
    <location>
        <begin position="62"/>
        <end position="83"/>
    </location>
</feature>
<dbReference type="GO" id="GO:0005524">
    <property type="term" value="F:ATP binding"/>
    <property type="evidence" value="ECO:0007669"/>
    <property type="project" value="UniProtKB-KW"/>
</dbReference>
<evidence type="ECO:0000256" key="4">
    <source>
        <dbReference type="ARBA" id="ARBA00022475"/>
    </source>
</evidence>
<reference evidence="18 19" key="1">
    <citation type="submission" date="2019-03" db="EMBL/GenBank/DDBJ databases">
        <title>Genomic Encyclopedia of Type Strains, Phase IV (KMG-IV): sequencing the most valuable type-strain genomes for metagenomic binning, comparative biology and taxonomic classification.</title>
        <authorList>
            <person name="Goeker M."/>
        </authorList>
    </citation>
    <scope>NUCLEOTIDE SEQUENCE [LARGE SCALE GENOMIC DNA]</scope>
    <source>
        <strain evidence="18 19">DSM 28287</strain>
    </source>
</reference>